<accession>A0A1U8BMM0</accession>
<dbReference type="InterPro" id="IPR044750">
    <property type="entry name" value="C2_SRC2/BAP"/>
</dbReference>
<name>A0A1U8BMM0_NELNU</name>
<keyword evidence="2" id="KW-1185">Reference proteome</keyword>
<gene>
    <name evidence="3" type="primary">LOC104612734</name>
</gene>
<organism evidence="2 3">
    <name type="scientific">Nelumbo nucifera</name>
    <name type="common">Sacred lotus</name>
    <dbReference type="NCBI Taxonomy" id="4432"/>
    <lineage>
        <taxon>Eukaryota</taxon>
        <taxon>Viridiplantae</taxon>
        <taxon>Streptophyta</taxon>
        <taxon>Embryophyta</taxon>
        <taxon>Tracheophyta</taxon>
        <taxon>Spermatophyta</taxon>
        <taxon>Magnoliopsida</taxon>
        <taxon>Proteales</taxon>
        <taxon>Nelumbonaceae</taxon>
        <taxon>Nelumbo</taxon>
    </lineage>
</organism>
<dbReference type="InterPro" id="IPR000008">
    <property type="entry name" value="C2_dom"/>
</dbReference>
<dbReference type="KEGG" id="nnu:104612734"/>
<dbReference type="CDD" id="cd04051">
    <property type="entry name" value="C2_SRC2_like"/>
    <property type="match status" value="1"/>
</dbReference>
<dbReference type="eggNOG" id="ENOG502S663">
    <property type="taxonomic scope" value="Eukaryota"/>
</dbReference>
<protein>
    <submittedName>
        <fullName evidence="3">BON1-associated protein 2</fullName>
    </submittedName>
</protein>
<dbReference type="SMART" id="SM00239">
    <property type="entry name" value="C2"/>
    <property type="match status" value="1"/>
</dbReference>
<dbReference type="RefSeq" id="XP_010278593.1">
    <property type="nucleotide sequence ID" value="XM_010280291.2"/>
</dbReference>
<feature type="domain" description="C2" evidence="1">
    <location>
        <begin position="1"/>
        <end position="140"/>
    </location>
</feature>
<dbReference type="OrthoDB" id="786358at2759"/>
<evidence type="ECO:0000313" key="3">
    <source>
        <dbReference type="RefSeq" id="XP_010278593.1"/>
    </source>
</evidence>
<dbReference type="Pfam" id="PF00168">
    <property type="entry name" value="C2"/>
    <property type="match status" value="1"/>
</dbReference>
<dbReference type="PANTHER" id="PTHR32246:SF66">
    <property type="entry name" value="C2 DOMAIN-CONTAINING PROTEIN"/>
    <property type="match status" value="1"/>
</dbReference>
<dbReference type="PANTHER" id="PTHR32246">
    <property type="entry name" value="INGRESSION PROTEIN FIC1"/>
    <property type="match status" value="1"/>
</dbReference>
<dbReference type="AlphaFoldDB" id="A0A1U8BMM0"/>
<evidence type="ECO:0000259" key="1">
    <source>
        <dbReference type="PROSITE" id="PS50004"/>
    </source>
</evidence>
<dbReference type="Proteomes" id="UP000189703">
    <property type="component" value="Unplaced"/>
</dbReference>
<dbReference type="GeneID" id="104612734"/>
<dbReference type="OMA" id="REPVHEK"/>
<evidence type="ECO:0000313" key="2">
    <source>
        <dbReference type="Proteomes" id="UP000189703"/>
    </source>
</evidence>
<dbReference type="InterPro" id="IPR035892">
    <property type="entry name" value="C2_domain_sf"/>
</dbReference>
<dbReference type="SUPFAM" id="SSF49562">
    <property type="entry name" value="C2 domain (Calcium/lipid-binding domain, CaLB)"/>
    <property type="match status" value="1"/>
</dbReference>
<dbReference type="GO" id="GO:0006952">
    <property type="term" value="P:defense response"/>
    <property type="evidence" value="ECO:0007669"/>
    <property type="project" value="InterPro"/>
</dbReference>
<reference evidence="3" key="1">
    <citation type="submission" date="2025-08" db="UniProtKB">
        <authorList>
            <consortium name="RefSeq"/>
        </authorList>
    </citation>
    <scope>IDENTIFICATION</scope>
</reference>
<sequence>MVSEADIMSNNMNAQPFTLEITVLSAQGLKSISSFLFSQRLRPFIILTTDLSNPSKPDYAGTGRHVYFQTRVDQGGGSNPTWGDKFLLPIDPSFFSRKYCSIDFQIFTKCPLLRKTQLGWCQIPGSDLIEGFRPPGSVRHLSYRVRDRDGSTGEGYVNVAVRWVGPDYSSIPAVCLEKPAPINGLSHVTYFPGSGACGMAIGIPVSMFSSLGEHPPTFQRSHAGGDPDCCGEVGRKAVE</sequence>
<proteinExistence type="predicted"/>
<dbReference type="Gene3D" id="2.60.40.150">
    <property type="entry name" value="C2 domain"/>
    <property type="match status" value="1"/>
</dbReference>
<dbReference type="InParanoid" id="A0A1U8BMM0"/>
<dbReference type="PROSITE" id="PS50004">
    <property type="entry name" value="C2"/>
    <property type="match status" value="1"/>
</dbReference>